<dbReference type="PANTHER" id="PTHR39419:SF1">
    <property type="entry name" value="SLL0814 PROTEIN"/>
    <property type="match status" value="1"/>
</dbReference>
<reference evidence="3" key="1">
    <citation type="journal article" date="2019" name="Int. J. Syst. Evol. Microbiol.">
        <title>The Global Catalogue of Microorganisms (GCM) 10K type strain sequencing project: providing services to taxonomists for standard genome sequencing and annotation.</title>
        <authorList>
            <consortium name="The Broad Institute Genomics Platform"/>
            <consortium name="The Broad Institute Genome Sequencing Center for Infectious Disease"/>
            <person name="Wu L."/>
            <person name="Ma J."/>
        </authorList>
    </citation>
    <scope>NUCLEOTIDE SEQUENCE [LARGE SCALE GENOMIC DNA]</scope>
    <source>
        <strain evidence="3">CGMCC 4.7393</strain>
    </source>
</reference>
<gene>
    <name evidence="2" type="ORF">ACFQHR_02775</name>
</gene>
<dbReference type="PANTHER" id="PTHR39419">
    <property type="entry name" value="SLL0814 PROTEIN"/>
    <property type="match status" value="1"/>
</dbReference>
<proteinExistence type="predicted"/>
<evidence type="ECO:0000256" key="1">
    <source>
        <dbReference type="SAM" id="Phobius"/>
    </source>
</evidence>
<dbReference type="Pfam" id="PF04240">
    <property type="entry name" value="Caroten_synth"/>
    <property type="match status" value="1"/>
</dbReference>
<feature type="transmembrane region" description="Helical" evidence="1">
    <location>
        <begin position="44"/>
        <end position="64"/>
    </location>
</feature>
<feature type="transmembrane region" description="Helical" evidence="1">
    <location>
        <begin position="139"/>
        <end position="157"/>
    </location>
</feature>
<sequence length="226" mass="26351">MRLTAFPASSDVPSRHRYLPLAIGVLLLFYSVGFWGLGFSSYKAWFQALVPFNLLLTYTLLFLFHRSWNRSFYLFAATAWLAGMAFEWVGVHTGLMFGEYVYGSTLGWQLWAVPLLIGVNWLMLVYSSGHLLKRLNIHWFFRAILGAGLMVLLDYFMEPVAVHFDFWQWHHEVIPFSNFIGWFLVALLLQIHFHKASFRKNNAIAHWVFLVQLLFFAGLHLRLLSL</sequence>
<feature type="transmembrane region" description="Helical" evidence="1">
    <location>
        <begin position="108"/>
        <end position="127"/>
    </location>
</feature>
<dbReference type="InterPro" id="IPR007354">
    <property type="entry name" value="CruF-like"/>
</dbReference>
<evidence type="ECO:0000313" key="2">
    <source>
        <dbReference type="EMBL" id="MFC6996528.1"/>
    </source>
</evidence>
<evidence type="ECO:0000313" key="3">
    <source>
        <dbReference type="Proteomes" id="UP001596405"/>
    </source>
</evidence>
<dbReference type="EMBL" id="JBHSYQ010000003">
    <property type="protein sequence ID" value="MFC6996528.1"/>
    <property type="molecule type" value="Genomic_DNA"/>
</dbReference>
<feature type="transmembrane region" description="Helical" evidence="1">
    <location>
        <begin position="173"/>
        <end position="191"/>
    </location>
</feature>
<comment type="caution">
    <text evidence="2">The sequence shown here is derived from an EMBL/GenBank/DDBJ whole genome shotgun (WGS) entry which is preliminary data.</text>
</comment>
<keyword evidence="1" id="KW-0812">Transmembrane</keyword>
<dbReference type="Proteomes" id="UP001596405">
    <property type="component" value="Unassembled WGS sequence"/>
</dbReference>
<keyword evidence="3" id="KW-1185">Reference proteome</keyword>
<keyword evidence="1" id="KW-1133">Transmembrane helix</keyword>
<feature type="transmembrane region" description="Helical" evidence="1">
    <location>
        <begin position="18"/>
        <end position="38"/>
    </location>
</feature>
<dbReference type="RefSeq" id="WP_074988394.1">
    <property type="nucleotide sequence ID" value="NZ_JBHSYQ010000003.1"/>
</dbReference>
<keyword evidence="1" id="KW-0472">Membrane</keyword>
<feature type="transmembrane region" description="Helical" evidence="1">
    <location>
        <begin position="203"/>
        <end position="223"/>
    </location>
</feature>
<feature type="transmembrane region" description="Helical" evidence="1">
    <location>
        <begin position="71"/>
        <end position="88"/>
    </location>
</feature>
<protein>
    <submittedName>
        <fullName evidence="2">Carotenoid biosynthesis protein</fullName>
    </submittedName>
</protein>
<accession>A0ABW2DIX9</accession>
<name>A0ABW2DIX9_9BACT</name>
<organism evidence="2 3">
    <name type="scientific">Rufibacter roseus</name>
    <dbReference type="NCBI Taxonomy" id="1567108"/>
    <lineage>
        <taxon>Bacteria</taxon>
        <taxon>Pseudomonadati</taxon>
        <taxon>Bacteroidota</taxon>
        <taxon>Cytophagia</taxon>
        <taxon>Cytophagales</taxon>
        <taxon>Hymenobacteraceae</taxon>
        <taxon>Rufibacter</taxon>
    </lineage>
</organism>